<evidence type="ECO:0000313" key="2">
    <source>
        <dbReference type="EMBL" id="CAK0884849.1"/>
    </source>
</evidence>
<comment type="caution">
    <text evidence="2">The sequence shown here is derived from an EMBL/GenBank/DDBJ whole genome shotgun (WGS) entry which is preliminary data.</text>
</comment>
<evidence type="ECO:0000256" key="1">
    <source>
        <dbReference type="SAM" id="MobiDB-lite"/>
    </source>
</evidence>
<feature type="region of interest" description="Disordered" evidence="1">
    <location>
        <begin position="56"/>
        <end position="102"/>
    </location>
</feature>
<evidence type="ECO:0000313" key="3">
    <source>
        <dbReference type="Proteomes" id="UP001189429"/>
    </source>
</evidence>
<feature type="compositionally biased region" description="Low complexity" evidence="1">
    <location>
        <begin position="71"/>
        <end position="91"/>
    </location>
</feature>
<keyword evidence="3" id="KW-1185">Reference proteome</keyword>
<sequence length="171" mass="18528">MLEKKRQKLEAIDPECVAIRREQREHKEMQSYREQGQVVAAAMTSTFGAHLQSLQLVHPGGPASPPPPPADGAASGSAAAGHAGRAPEPAAQGAKKTPSRSELGWFRTILGPKHVPEYGFSVGDLSKFVVSKMSDKTLREEGDLEDQRCTRGEAVSSHSRECALICLMRRL</sequence>
<dbReference type="Proteomes" id="UP001189429">
    <property type="component" value="Unassembled WGS sequence"/>
</dbReference>
<gene>
    <name evidence="2" type="ORF">PCOR1329_LOCUS66635</name>
</gene>
<accession>A0ABN9WIU7</accession>
<protein>
    <submittedName>
        <fullName evidence="2">Uncharacterized protein</fullName>
    </submittedName>
</protein>
<name>A0ABN9WIU7_9DINO</name>
<organism evidence="2 3">
    <name type="scientific">Prorocentrum cordatum</name>
    <dbReference type="NCBI Taxonomy" id="2364126"/>
    <lineage>
        <taxon>Eukaryota</taxon>
        <taxon>Sar</taxon>
        <taxon>Alveolata</taxon>
        <taxon>Dinophyceae</taxon>
        <taxon>Prorocentrales</taxon>
        <taxon>Prorocentraceae</taxon>
        <taxon>Prorocentrum</taxon>
    </lineage>
</organism>
<reference evidence="2" key="1">
    <citation type="submission" date="2023-10" db="EMBL/GenBank/DDBJ databases">
        <authorList>
            <person name="Chen Y."/>
            <person name="Shah S."/>
            <person name="Dougan E. K."/>
            <person name="Thang M."/>
            <person name="Chan C."/>
        </authorList>
    </citation>
    <scope>NUCLEOTIDE SEQUENCE [LARGE SCALE GENOMIC DNA]</scope>
</reference>
<proteinExistence type="predicted"/>
<dbReference type="EMBL" id="CAUYUJ010018595">
    <property type="protein sequence ID" value="CAK0884849.1"/>
    <property type="molecule type" value="Genomic_DNA"/>
</dbReference>